<dbReference type="EMBL" id="CAJOBE010010172">
    <property type="protein sequence ID" value="CAF4101874.1"/>
    <property type="molecule type" value="Genomic_DNA"/>
</dbReference>
<feature type="non-terminal residue" evidence="1">
    <location>
        <position position="1"/>
    </location>
</feature>
<accession>A0A819USE7</accession>
<evidence type="ECO:0000313" key="2">
    <source>
        <dbReference type="Proteomes" id="UP000663874"/>
    </source>
</evidence>
<reference evidence="1" key="1">
    <citation type="submission" date="2021-02" db="EMBL/GenBank/DDBJ databases">
        <authorList>
            <person name="Nowell W R."/>
        </authorList>
    </citation>
    <scope>NUCLEOTIDE SEQUENCE</scope>
</reference>
<protein>
    <submittedName>
        <fullName evidence="1">Uncharacterized protein</fullName>
    </submittedName>
</protein>
<name>A0A819USE7_9BILA</name>
<dbReference type="AlphaFoldDB" id="A0A819USE7"/>
<dbReference type="Proteomes" id="UP000663874">
    <property type="component" value="Unassembled WGS sequence"/>
</dbReference>
<evidence type="ECO:0000313" key="1">
    <source>
        <dbReference type="EMBL" id="CAF4101874.1"/>
    </source>
</evidence>
<proteinExistence type="predicted"/>
<comment type="caution">
    <text evidence="1">The sequence shown here is derived from an EMBL/GenBank/DDBJ whole genome shotgun (WGS) entry which is preliminary data.</text>
</comment>
<gene>
    <name evidence="1" type="ORF">FNK824_LOCUS31433</name>
</gene>
<organism evidence="1 2">
    <name type="scientific">Rotaria sordida</name>
    <dbReference type="NCBI Taxonomy" id="392033"/>
    <lineage>
        <taxon>Eukaryota</taxon>
        <taxon>Metazoa</taxon>
        <taxon>Spiralia</taxon>
        <taxon>Gnathifera</taxon>
        <taxon>Rotifera</taxon>
        <taxon>Eurotatoria</taxon>
        <taxon>Bdelloidea</taxon>
        <taxon>Philodinida</taxon>
        <taxon>Philodinidae</taxon>
        <taxon>Rotaria</taxon>
    </lineage>
</organism>
<sequence>TLAVLSSLQIDLEYIKDLNLEAEERNRLNDLIEENRIICAKTKT</sequence>